<name>A0A4Y2AE66_ARAVE</name>
<comment type="caution">
    <text evidence="1">The sequence shown here is derived from an EMBL/GenBank/DDBJ whole genome shotgun (WGS) entry which is preliminary data.</text>
</comment>
<dbReference type="AlphaFoldDB" id="A0A4Y2AE66"/>
<sequence length="113" mass="12389">MSQAPVLGGPMESNHYYVYEKAWVWVIGSSCQDPNLATILAPPIMQPRSGHGLLSVTPYSLPNHKTNIAGKRLPMLVTRPCPESLMTIGVKKNLIISREPLILATPLAMLAKR</sequence>
<evidence type="ECO:0000313" key="1">
    <source>
        <dbReference type="EMBL" id="GBL78078.1"/>
    </source>
</evidence>
<evidence type="ECO:0000313" key="2">
    <source>
        <dbReference type="Proteomes" id="UP000499080"/>
    </source>
</evidence>
<reference evidence="1 2" key="1">
    <citation type="journal article" date="2019" name="Sci. Rep.">
        <title>Orb-weaving spider Araneus ventricosus genome elucidates the spidroin gene catalogue.</title>
        <authorList>
            <person name="Kono N."/>
            <person name="Nakamura H."/>
            <person name="Ohtoshi R."/>
            <person name="Moran D.A.P."/>
            <person name="Shinohara A."/>
            <person name="Yoshida Y."/>
            <person name="Fujiwara M."/>
            <person name="Mori M."/>
            <person name="Tomita M."/>
            <person name="Arakawa K."/>
        </authorList>
    </citation>
    <scope>NUCLEOTIDE SEQUENCE [LARGE SCALE GENOMIC DNA]</scope>
</reference>
<proteinExistence type="predicted"/>
<protein>
    <submittedName>
        <fullName evidence="1">Uncharacterized protein</fullName>
    </submittedName>
</protein>
<accession>A0A4Y2AE66</accession>
<gene>
    <name evidence="1" type="ORF">AVEN_143377_1</name>
</gene>
<keyword evidence="2" id="KW-1185">Reference proteome</keyword>
<dbReference type="EMBL" id="BGPR01000014">
    <property type="protein sequence ID" value="GBL78078.1"/>
    <property type="molecule type" value="Genomic_DNA"/>
</dbReference>
<dbReference type="Proteomes" id="UP000499080">
    <property type="component" value="Unassembled WGS sequence"/>
</dbReference>
<organism evidence="1 2">
    <name type="scientific">Araneus ventricosus</name>
    <name type="common">Orbweaver spider</name>
    <name type="synonym">Epeira ventricosa</name>
    <dbReference type="NCBI Taxonomy" id="182803"/>
    <lineage>
        <taxon>Eukaryota</taxon>
        <taxon>Metazoa</taxon>
        <taxon>Ecdysozoa</taxon>
        <taxon>Arthropoda</taxon>
        <taxon>Chelicerata</taxon>
        <taxon>Arachnida</taxon>
        <taxon>Araneae</taxon>
        <taxon>Araneomorphae</taxon>
        <taxon>Entelegynae</taxon>
        <taxon>Araneoidea</taxon>
        <taxon>Araneidae</taxon>
        <taxon>Araneus</taxon>
    </lineage>
</organism>